<keyword evidence="1" id="KW-1185">Reference proteome</keyword>
<accession>A0ABM3F5B6</accession>
<evidence type="ECO:0000313" key="1">
    <source>
        <dbReference type="Proteomes" id="UP001652741"/>
    </source>
</evidence>
<reference evidence="2" key="1">
    <citation type="submission" date="2025-08" db="UniProtKB">
        <authorList>
            <consortium name="RefSeq"/>
        </authorList>
    </citation>
    <scope>IDENTIFICATION</scope>
</reference>
<gene>
    <name evidence="2" type="primary">LOC123743852</name>
</gene>
<dbReference type="GeneID" id="123743852"/>
<proteinExistence type="predicted"/>
<organism evidence="1 2">
    <name type="scientific">Salmo salar</name>
    <name type="common">Atlantic salmon</name>
    <dbReference type="NCBI Taxonomy" id="8030"/>
    <lineage>
        <taxon>Eukaryota</taxon>
        <taxon>Metazoa</taxon>
        <taxon>Chordata</taxon>
        <taxon>Craniata</taxon>
        <taxon>Vertebrata</taxon>
        <taxon>Euteleostomi</taxon>
        <taxon>Actinopterygii</taxon>
        <taxon>Neopterygii</taxon>
        <taxon>Teleostei</taxon>
        <taxon>Protacanthopterygii</taxon>
        <taxon>Salmoniformes</taxon>
        <taxon>Salmonidae</taxon>
        <taxon>Salmoninae</taxon>
        <taxon>Salmo</taxon>
    </lineage>
</organism>
<name>A0ABM3F5B6_SALSA</name>
<dbReference type="RefSeq" id="XP_045578511.1">
    <property type="nucleotide sequence ID" value="XM_045722555.1"/>
</dbReference>
<evidence type="ECO:0000313" key="2">
    <source>
        <dbReference type="RefSeq" id="XP_045578511.1"/>
    </source>
</evidence>
<dbReference type="Proteomes" id="UP001652741">
    <property type="component" value="Chromosome ssa07"/>
</dbReference>
<sequence>MSFVEVRRFRFVPKHSNVISELDPSETSGKRICNQVCTAHPSYDTGHSNWNCDGKILPHAAIRQCSLPADQTICPRCRKRDHNRRIKSLVASNCPELC</sequence>
<protein>
    <submittedName>
        <fullName evidence="2">Ceramide kinase-like</fullName>
    </submittedName>
</protein>